<evidence type="ECO:0000313" key="1">
    <source>
        <dbReference type="EMBL" id="KAK8743150.1"/>
    </source>
</evidence>
<keyword evidence="2" id="KW-1185">Reference proteome</keyword>
<proteinExistence type="predicted"/>
<name>A0AAW0XJH8_CHEQU</name>
<gene>
    <name evidence="1" type="ORF">OTU49_001562</name>
</gene>
<dbReference type="EMBL" id="JARKIK010000026">
    <property type="protein sequence ID" value="KAK8743150.1"/>
    <property type="molecule type" value="Genomic_DNA"/>
</dbReference>
<accession>A0AAW0XJH8</accession>
<evidence type="ECO:0000313" key="2">
    <source>
        <dbReference type="Proteomes" id="UP001445076"/>
    </source>
</evidence>
<comment type="caution">
    <text evidence="1">The sequence shown here is derived from an EMBL/GenBank/DDBJ whole genome shotgun (WGS) entry which is preliminary data.</text>
</comment>
<dbReference type="Proteomes" id="UP001445076">
    <property type="component" value="Unassembled WGS sequence"/>
</dbReference>
<dbReference type="AlphaFoldDB" id="A0AAW0XJH8"/>
<protein>
    <submittedName>
        <fullName evidence="1">Uncharacterized protein</fullName>
    </submittedName>
</protein>
<sequence length="106" mass="12312">MLSSDDTVYLCIPLDFLTFTFSLKGGSLMPVRAFWSRELDLPSSWIKPEYLPFASVLYDPYRFSAPQECNLTFPNDDFFLITICLNMQAVKTYFKKIPKSKTITQF</sequence>
<reference evidence="1 2" key="1">
    <citation type="journal article" date="2024" name="BMC Genomics">
        <title>Genome assembly of redclaw crayfish (Cherax quadricarinatus) provides insights into its immune adaptation and hypoxia tolerance.</title>
        <authorList>
            <person name="Liu Z."/>
            <person name="Zheng J."/>
            <person name="Li H."/>
            <person name="Fang K."/>
            <person name="Wang S."/>
            <person name="He J."/>
            <person name="Zhou D."/>
            <person name="Weng S."/>
            <person name="Chi M."/>
            <person name="Gu Z."/>
            <person name="He J."/>
            <person name="Li F."/>
            <person name="Wang M."/>
        </authorList>
    </citation>
    <scope>NUCLEOTIDE SEQUENCE [LARGE SCALE GENOMIC DNA]</scope>
    <source>
        <strain evidence="1">ZL_2023a</strain>
    </source>
</reference>
<organism evidence="1 2">
    <name type="scientific">Cherax quadricarinatus</name>
    <name type="common">Australian red claw crayfish</name>
    <dbReference type="NCBI Taxonomy" id="27406"/>
    <lineage>
        <taxon>Eukaryota</taxon>
        <taxon>Metazoa</taxon>
        <taxon>Ecdysozoa</taxon>
        <taxon>Arthropoda</taxon>
        <taxon>Crustacea</taxon>
        <taxon>Multicrustacea</taxon>
        <taxon>Malacostraca</taxon>
        <taxon>Eumalacostraca</taxon>
        <taxon>Eucarida</taxon>
        <taxon>Decapoda</taxon>
        <taxon>Pleocyemata</taxon>
        <taxon>Astacidea</taxon>
        <taxon>Parastacoidea</taxon>
        <taxon>Parastacidae</taxon>
        <taxon>Cherax</taxon>
    </lineage>
</organism>